<comment type="pathway">
    <text evidence="2">Cofactor biosynthesis; biotin biosynthesis; biotin from 7,8-diaminononanoate: step 1/2.</text>
</comment>
<name>A0A5Q0QD32_9SPHI</name>
<keyword evidence="2" id="KW-0479">Metal-binding</keyword>
<evidence type="ECO:0000313" key="3">
    <source>
        <dbReference type="EMBL" id="QGA26821.1"/>
    </source>
</evidence>
<evidence type="ECO:0000313" key="4">
    <source>
        <dbReference type="Proteomes" id="UP000326921"/>
    </source>
</evidence>
<protein>
    <recommendedName>
        <fullName evidence="2">ATP-dependent dethiobiotin synthetase BioD</fullName>
        <ecNumber evidence="2">6.3.3.3</ecNumber>
    </recommendedName>
    <alternativeName>
        <fullName evidence="2">DTB synthetase</fullName>
        <shortName evidence="2">DTBS</shortName>
    </alternativeName>
    <alternativeName>
        <fullName evidence="2">Dethiobiotin synthase</fullName>
    </alternativeName>
</protein>
<keyword evidence="2" id="KW-0963">Cytoplasm</keyword>
<dbReference type="RefSeq" id="WP_153511669.1">
    <property type="nucleotide sequence ID" value="NZ_CP045652.1"/>
</dbReference>
<dbReference type="InterPro" id="IPR004472">
    <property type="entry name" value="DTB_synth_BioD"/>
</dbReference>
<comment type="catalytic activity">
    <reaction evidence="2">
        <text>(7R,8S)-7,8-diammoniononanoate + CO2 + ATP = (4R,5S)-dethiobiotin + ADP + phosphate + 3 H(+)</text>
        <dbReference type="Rhea" id="RHEA:15805"/>
        <dbReference type="ChEBI" id="CHEBI:15378"/>
        <dbReference type="ChEBI" id="CHEBI:16526"/>
        <dbReference type="ChEBI" id="CHEBI:30616"/>
        <dbReference type="ChEBI" id="CHEBI:43474"/>
        <dbReference type="ChEBI" id="CHEBI:149469"/>
        <dbReference type="ChEBI" id="CHEBI:149473"/>
        <dbReference type="ChEBI" id="CHEBI:456216"/>
        <dbReference type="EC" id="6.3.3.3"/>
    </reaction>
</comment>
<dbReference type="KEGG" id="sphe:GFH32_11030"/>
<dbReference type="PANTHER" id="PTHR43210">
    <property type="entry name" value="DETHIOBIOTIN SYNTHETASE"/>
    <property type="match status" value="1"/>
</dbReference>
<dbReference type="PANTHER" id="PTHR43210:SF5">
    <property type="entry name" value="DETHIOBIOTIN SYNTHETASE"/>
    <property type="match status" value="1"/>
</dbReference>
<proteinExistence type="inferred from homology"/>
<comment type="function">
    <text evidence="2">Catalyzes a mechanistically unusual reaction, the ATP-dependent insertion of CO2 between the N7 and N8 nitrogen atoms of 7,8-diaminopelargonic acid (DAPA, also called 7,8-diammoniononanoate) to form a ureido ring.</text>
</comment>
<dbReference type="NCBIfam" id="TIGR00347">
    <property type="entry name" value="bioD"/>
    <property type="match status" value="1"/>
</dbReference>
<dbReference type="EC" id="6.3.3.3" evidence="2"/>
<evidence type="ECO:0000256" key="2">
    <source>
        <dbReference type="HAMAP-Rule" id="MF_00336"/>
    </source>
</evidence>
<keyword evidence="2 3" id="KW-0436">Ligase</keyword>
<dbReference type="CDD" id="cd03109">
    <property type="entry name" value="DTBS"/>
    <property type="match status" value="1"/>
</dbReference>
<keyword evidence="1 2" id="KW-0093">Biotin biosynthesis</keyword>
<comment type="subunit">
    <text evidence="2">Homodimer.</text>
</comment>
<feature type="binding site" evidence="2">
    <location>
        <begin position="13"/>
        <end position="18"/>
    </location>
    <ligand>
        <name>ATP</name>
        <dbReference type="ChEBI" id="CHEBI:30616"/>
    </ligand>
</feature>
<dbReference type="AlphaFoldDB" id="A0A5Q0QD32"/>
<dbReference type="HAMAP" id="MF_00336">
    <property type="entry name" value="BioD"/>
    <property type="match status" value="1"/>
</dbReference>
<organism evidence="3 4">
    <name type="scientific">Sphingobacterium zhuxiongii</name>
    <dbReference type="NCBI Taxonomy" id="2662364"/>
    <lineage>
        <taxon>Bacteria</taxon>
        <taxon>Pseudomonadati</taxon>
        <taxon>Bacteroidota</taxon>
        <taxon>Sphingobacteriia</taxon>
        <taxon>Sphingobacteriales</taxon>
        <taxon>Sphingobacteriaceae</taxon>
        <taxon>Sphingobacterium</taxon>
    </lineage>
</organism>
<dbReference type="GO" id="GO:0005524">
    <property type="term" value="F:ATP binding"/>
    <property type="evidence" value="ECO:0007669"/>
    <property type="project" value="UniProtKB-UniRule"/>
</dbReference>
<gene>
    <name evidence="2 3" type="primary">bioD</name>
    <name evidence="3" type="ORF">GFH32_11030</name>
</gene>
<dbReference type="GO" id="GO:0004141">
    <property type="term" value="F:dethiobiotin synthase activity"/>
    <property type="evidence" value="ECO:0007669"/>
    <property type="project" value="UniProtKB-UniRule"/>
</dbReference>
<reference evidence="3 4" key="1">
    <citation type="submission" date="2019-10" db="EMBL/GenBank/DDBJ databases">
        <authorList>
            <person name="Dong K."/>
        </authorList>
    </citation>
    <scope>NUCLEOTIDE SEQUENCE [LARGE SCALE GENOMIC DNA]</scope>
    <source>
        <strain evidence="4">dk4302</strain>
    </source>
</reference>
<dbReference type="PIRSF" id="PIRSF006755">
    <property type="entry name" value="DTB_synth"/>
    <property type="match status" value="1"/>
</dbReference>
<comment type="cofactor">
    <cofactor evidence="2">
        <name>Mg(2+)</name>
        <dbReference type="ChEBI" id="CHEBI:18420"/>
    </cofactor>
</comment>
<comment type="caution">
    <text evidence="2">Lacks conserved residue(s) required for the propagation of feature annotation.</text>
</comment>
<comment type="similarity">
    <text evidence="2">Belongs to the dethiobiotin synthetase family.</text>
</comment>
<feature type="binding site" evidence="2">
    <location>
        <position position="44"/>
    </location>
    <ligand>
        <name>ATP</name>
        <dbReference type="ChEBI" id="CHEBI:30616"/>
    </ligand>
</feature>
<feature type="binding site" evidence="2">
    <location>
        <position position="17"/>
    </location>
    <ligand>
        <name>Mg(2+)</name>
        <dbReference type="ChEBI" id="CHEBI:18420"/>
    </ligand>
</feature>
<dbReference type="Gene3D" id="3.40.50.300">
    <property type="entry name" value="P-loop containing nucleotide triphosphate hydrolases"/>
    <property type="match status" value="1"/>
</dbReference>
<dbReference type="InterPro" id="IPR027417">
    <property type="entry name" value="P-loop_NTPase"/>
</dbReference>
<dbReference type="GO" id="GO:0000287">
    <property type="term" value="F:magnesium ion binding"/>
    <property type="evidence" value="ECO:0007669"/>
    <property type="project" value="UniProtKB-UniRule"/>
</dbReference>
<feature type="binding site" evidence="2">
    <location>
        <begin position="99"/>
        <end position="102"/>
    </location>
    <ligand>
        <name>ATP</name>
        <dbReference type="ChEBI" id="CHEBI:30616"/>
    </ligand>
</feature>
<dbReference type="SUPFAM" id="SSF52540">
    <property type="entry name" value="P-loop containing nucleoside triphosphate hydrolases"/>
    <property type="match status" value="1"/>
</dbReference>
<comment type="subcellular location">
    <subcellularLocation>
        <location evidence="2">Cytoplasm</location>
    </subcellularLocation>
</comment>
<accession>A0A5Q0QD32</accession>
<keyword evidence="2" id="KW-0067">ATP-binding</keyword>
<keyword evidence="2" id="KW-0547">Nucleotide-binding</keyword>
<feature type="binding site" evidence="2">
    <location>
        <position position="37"/>
    </location>
    <ligand>
        <name>substrate</name>
    </ligand>
</feature>
<keyword evidence="2" id="KW-0460">Magnesium</keyword>
<keyword evidence="4" id="KW-1185">Reference proteome</keyword>
<dbReference type="EMBL" id="CP045652">
    <property type="protein sequence ID" value="QGA26821.1"/>
    <property type="molecule type" value="Genomic_DNA"/>
</dbReference>
<feature type="active site" evidence="2">
    <location>
        <position position="33"/>
    </location>
</feature>
<dbReference type="GO" id="GO:0009102">
    <property type="term" value="P:biotin biosynthetic process"/>
    <property type="evidence" value="ECO:0007669"/>
    <property type="project" value="UniProtKB-UniRule"/>
</dbReference>
<dbReference type="Proteomes" id="UP000326921">
    <property type="component" value="Chromosome"/>
</dbReference>
<dbReference type="Pfam" id="PF13500">
    <property type="entry name" value="AAA_26"/>
    <property type="match status" value="1"/>
</dbReference>
<evidence type="ECO:0000256" key="1">
    <source>
        <dbReference type="ARBA" id="ARBA00022756"/>
    </source>
</evidence>
<feature type="binding site" evidence="2">
    <location>
        <position position="44"/>
    </location>
    <ligand>
        <name>Mg(2+)</name>
        <dbReference type="ChEBI" id="CHEBI:18420"/>
    </ligand>
</feature>
<feature type="binding site" evidence="2">
    <location>
        <position position="99"/>
    </location>
    <ligand>
        <name>Mg(2+)</name>
        <dbReference type="ChEBI" id="CHEBI:18420"/>
    </ligand>
</feature>
<dbReference type="UniPathway" id="UPA00078">
    <property type="reaction ID" value="UER00161"/>
</dbReference>
<sequence>MIKKVFVTGIGTGIGKTHVAAMLVKLWNADYWKPIQSGDLQPSDSMQVAELVDQQVKIFPERYKLTAPLSPHASAALDSLTIQLSDFSLPDTDRSLIVEGAGGLYVPINDEDFIIDLIVYLNLSVVLVLQDYLGCINHTMLSIEALVSKGIPVDSVVFNGEFSEATSSIIRKHLPAGVECLVNPWQNKEV</sequence>
<dbReference type="GO" id="GO:0005829">
    <property type="term" value="C:cytosol"/>
    <property type="evidence" value="ECO:0007669"/>
    <property type="project" value="TreeGrafter"/>
</dbReference>